<dbReference type="EMBL" id="JAULUE010002066">
    <property type="protein sequence ID" value="KAK5877684.1"/>
    <property type="molecule type" value="Genomic_DNA"/>
</dbReference>
<evidence type="ECO:0000256" key="1">
    <source>
        <dbReference type="SAM" id="MobiDB-lite"/>
    </source>
</evidence>
<feature type="region of interest" description="Disordered" evidence="1">
    <location>
        <begin position="1"/>
        <end position="89"/>
    </location>
</feature>
<name>A0AAN8GEI3_9TELE</name>
<sequence length="89" mass="10068">MQRRRFVSHHTCTQGQRSRVRYQHPSGRRPPAPPTLRTPQGDAHPADPSGRRPPSGPFRETPTLRTAQGDAHPAERGHLGRLYPWISFS</sequence>
<keyword evidence="3" id="KW-1185">Reference proteome</keyword>
<reference evidence="2 3" key="1">
    <citation type="journal article" date="2023" name="Mol. Biol. Evol.">
        <title>Genomics of Secondarily Temperate Adaptation in the Only Non-Antarctic Icefish.</title>
        <authorList>
            <person name="Rivera-Colon A.G."/>
            <person name="Rayamajhi N."/>
            <person name="Minhas B.F."/>
            <person name="Madrigal G."/>
            <person name="Bilyk K.T."/>
            <person name="Yoon V."/>
            <person name="Hune M."/>
            <person name="Gregory S."/>
            <person name="Cheng C.H.C."/>
            <person name="Catchen J.M."/>
        </authorList>
    </citation>
    <scope>NUCLEOTIDE SEQUENCE [LARGE SCALE GENOMIC DNA]</scope>
    <source>
        <strain evidence="2">JC2023a</strain>
    </source>
</reference>
<organism evidence="2 3">
    <name type="scientific">Champsocephalus esox</name>
    <name type="common">pike icefish</name>
    <dbReference type="NCBI Taxonomy" id="159716"/>
    <lineage>
        <taxon>Eukaryota</taxon>
        <taxon>Metazoa</taxon>
        <taxon>Chordata</taxon>
        <taxon>Craniata</taxon>
        <taxon>Vertebrata</taxon>
        <taxon>Euteleostomi</taxon>
        <taxon>Actinopterygii</taxon>
        <taxon>Neopterygii</taxon>
        <taxon>Teleostei</taxon>
        <taxon>Neoteleostei</taxon>
        <taxon>Acanthomorphata</taxon>
        <taxon>Eupercaria</taxon>
        <taxon>Perciformes</taxon>
        <taxon>Notothenioidei</taxon>
        <taxon>Channichthyidae</taxon>
        <taxon>Champsocephalus</taxon>
    </lineage>
</organism>
<proteinExistence type="predicted"/>
<accession>A0AAN8GEI3</accession>
<gene>
    <name evidence="2" type="ORF">CesoFtcFv8_025165</name>
</gene>
<dbReference type="AlphaFoldDB" id="A0AAN8GEI3"/>
<dbReference type="Proteomes" id="UP001335648">
    <property type="component" value="Unassembled WGS sequence"/>
</dbReference>
<comment type="caution">
    <text evidence="2">The sequence shown here is derived from an EMBL/GenBank/DDBJ whole genome shotgun (WGS) entry which is preliminary data.</text>
</comment>
<evidence type="ECO:0000313" key="2">
    <source>
        <dbReference type="EMBL" id="KAK5877684.1"/>
    </source>
</evidence>
<evidence type="ECO:0000313" key="3">
    <source>
        <dbReference type="Proteomes" id="UP001335648"/>
    </source>
</evidence>
<protein>
    <submittedName>
        <fullName evidence="2">Uncharacterized protein</fullName>
    </submittedName>
</protein>